<dbReference type="STRING" id="546269.HMPREF0389_00824"/>
<dbReference type="Gene3D" id="2.30.30.30">
    <property type="match status" value="1"/>
</dbReference>
<dbReference type="InterPro" id="IPR014722">
    <property type="entry name" value="Rib_uL2_dom2"/>
</dbReference>
<evidence type="ECO:0000313" key="3">
    <source>
        <dbReference type="EMBL" id="EFE28902.1"/>
    </source>
</evidence>
<evidence type="ECO:0008006" key="5">
    <source>
        <dbReference type="Google" id="ProtNLM"/>
    </source>
</evidence>
<keyword evidence="2" id="KW-0687">Ribonucleoprotein</keyword>
<dbReference type="GO" id="GO:0005840">
    <property type="term" value="C:ribosome"/>
    <property type="evidence" value="ECO:0007669"/>
    <property type="project" value="UniProtKB-KW"/>
</dbReference>
<dbReference type="InterPro" id="IPR008991">
    <property type="entry name" value="Translation_prot_SH3-like_sf"/>
</dbReference>
<dbReference type="eggNOG" id="COG2163">
    <property type="taxonomic scope" value="Bacteria"/>
</dbReference>
<protein>
    <recommendedName>
        <fullName evidence="5">Ribosomal protein L14E</fullName>
    </recommendedName>
</protein>
<dbReference type="AlphaFoldDB" id="D6GQ49"/>
<dbReference type="EMBL" id="CP002390">
    <property type="protein sequence ID" value="EFE28902.1"/>
    <property type="molecule type" value="Genomic_DNA"/>
</dbReference>
<gene>
    <name evidence="3" type="ordered locus">HMPREF0389_00824</name>
</gene>
<evidence type="ECO:0000256" key="2">
    <source>
        <dbReference type="ARBA" id="ARBA00023274"/>
    </source>
</evidence>
<evidence type="ECO:0000256" key="1">
    <source>
        <dbReference type="ARBA" id="ARBA00022980"/>
    </source>
</evidence>
<dbReference type="KEGG" id="faa:HMPREF0389_00824"/>
<evidence type="ECO:0000313" key="4">
    <source>
        <dbReference type="Proteomes" id="UP000007468"/>
    </source>
</evidence>
<dbReference type="SUPFAM" id="SSF50104">
    <property type="entry name" value="Translation proteins SH3-like domain"/>
    <property type="match status" value="1"/>
</dbReference>
<dbReference type="InterPro" id="IPR041985">
    <property type="entry name" value="Ribosomal_eL14_KOW"/>
</dbReference>
<reference evidence="4" key="1">
    <citation type="submission" date="2010-12" db="EMBL/GenBank/DDBJ databases">
        <title>The genome sequence of Filifactor alocis strain ATCC 35896.</title>
        <authorList>
            <consortium name="The Broad Institute Genome Sequencing Platform"/>
            <person name="Ward D."/>
            <person name="Earl A."/>
            <person name="Feldgarden M."/>
            <person name="Young S.K."/>
            <person name="Gargeya S."/>
            <person name="Zeng Q."/>
            <person name="Alvarado L."/>
            <person name="Berlin A."/>
            <person name="Bochicchio J."/>
            <person name="Chapman S.B."/>
            <person name="Chen Z."/>
            <person name="Freedman E."/>
            <person name="Gellesch M."/>
            <person name="Goldberg J."/>
            <person name="Griggs A."/>
            <person name="Gujja S."/>
            <person name="Heilman E."/>
            <person name="Heiman D."/>
            <person name="Howarth C."/>
            <person name="Mehta T."/>
            <person name="Neiman D."/>
            <person name="Pearson M."/>
            <person name="Roberts A."/>
            <person name="Saif S."/>
            <person name="Shea T."/>
            <person name="Shenoy N."/>
            <person name="Sisk P."/>
            <person name="Stolte C."/>
            <person name="Sykes S."/>
            <person name="White J."/>
            <person name="Yandava C."/>
            <person name="Izard J."/>
            <person name="Blanton J.M."/>
            <person name="Baranova O.V."/>
            <person name="Tanner A.C."/>
            <person name="Dewhirst F.E."/>
            <person name="Haas B."/>
            <person name="Nusbaum C."/>
            <person name="Birren B."/>
        </authorList>
    </citation>
    <scope>NUCLEOTIDE SEQUENCE [LARGE SCALE GENOMIC DNA]</scope>
    <source>
        <strain evidence="4">ATCC 35896 / D40 B5</strain>
    </source>
</reference>
<dbReference type="OrthoDB" id="1683515at2"/>
<dbReference type="Proteomes" id="UP000007468">
    <property type="component" value="Chromosome"/>
</dbReference>
<accession>D6GQ49</accession>
<proteinExistence type="predicted"/>
<sequence>MDRGTVVISKAGHDKLERMVVVRVLNEREVLVMDGKTRTIEHLKKKNIKHLQKTNRSIDIEKIEHLNNHSEINAYVRKELKLLGN</sequence>
<dbReference type="GO" id="GO:1990904">
    <property type="term" value="C:ribonucleoprotein complex"/>
    <property type="evidence" value="ECO:0007669"/>
    <property type="project" value="UniProtKB-KW"/>
</dbReference>
<keyword evidence="4" id="KW-1185">Reference proteome</keyword>
<keyword evidence="1" id="KW-0689">Ribosomal protein</keyword>
<name>D6GQ49_FILAD</name>
<dbReference type="CDD" id="cd06088">
    <property type="entry name" value="KOW_RPL14"/>
    <property type="match status" value="1"/>
</dbReference>
<organism evidence="3 4">
    <name type="scientific">Filifactor alocis (strain ATCC 35896 / CCUG 47790 / D40 B5)</name>
    <name type="common">Fusobacterium alocis</name>
    <dbReference type="NCBI Taxonomy" id="546269"/>
    <lineage>
        <taxon>Bacteria</taxon>
        <taxon>Bacillati</taxon>
        <taxon>Bacillota</taxon>
        <taxon>Clostridia</taxon>
        <taxon>Peptostreptococcales</taxon>
        <taxon>Filifactoraceae</taxon>
        <taxon>Filifactor</taxon>
    </lineage>
</organism>
<dbReference type="RefSeq" id="WP_014262817.1">
    <property type="nucleotide sequence ID" value="NC_016630.1"/>
</dbReference>